<keyword evidence="1" id="KW-0732">Signal</keyword>
<reference evidence="2" key="1">
    <citation type="journal article" date="2020" name="bioRxiv">
        <title>Whole genome comparisons of ergot fungi reveals the divergence and evolution of species within the genus Claviceps are the result of varying mechanisms driving genome evolution and host range expansion.</title>
        <authorList>
            <person name="Wyka S.A."/>
            <person name="Mondo S.J."/>
            <person name="Liu M."/>
            <person name="Dettman J."/>
            <person name="Nalam V."/>
            <person name="Broders K.D."/>
        </authorList>
    </citation>
    <scope>NUCLEOTIDE SEQUENCE</scope>
    <source>
        <strain evidence="2">CCC 489</strain>
    </source>
</reference>
<dbReference type="Proteomes" id="UP000811619">
    <property type="component" value="Unassembled WGS sequence"/>
</dbReference>
<evidence type="ECO:0000313" key="3">
    <source>
        <dbReference type="Proteomes" id="UP000811619"/>
    </source>
</evidence>
<evidence type="ECO:0000256" key="1">
    <source>
        <dbReference type="SAM" id="SignalP"/>
    </source>
</evidence>
<proteinExistence type="predicted"/>
<comment type="caution">
    <text evidence="2">The sequence shown here is derived from an EMBL/GenBank/DDBJ whole genome shotgun (WGS) entry which is preliminary data.</text>
</comment>
<dbReference type="AlphaFoldDB" id="A0A8K0J4X5"/>
<organism evidence="2 3">
    <name type="scientific">Claviceps africana</name>
    <dbReference type="NCBI Taxonomy" id="83212"/>
    <lineage>
        <taxon>Eukaryota</taxon>
        <taxon>Fungi</taxon>
        <taxon>Dikarya</taxon>
        <taxon>Ascomycota</taxon>
        <taxon>Pezizomycotina</taxon>
        <taxon>Sordariomycetes</taxon>
        <taxon>Hypocreomycetidae</taxon>
        <taxon>Hypocreales</taxon>
        <taxon>Clavicipitaceae</taxon>
        <taxon>Claviceps</taxon>
    </lineage>
</organism>
<feature type="chain" id="PRO_5035426111" evidence="1">
    <location>
        <begin position="16"/>
        <end position="55"/>
    </location>
</feature>
<feature type="non-terminal residue" evidence="2">
    <location>
        <position position="1"/>
    </location>
</feature>
<accession>A0A8K0J4X5</accession>
<feature type="signal peptide" evidence="1">
    <location>
        <begin position="1"/>
        <end position="15"/>
    </location>
</feature>
<keyword evidence="3" id="KW-1185">Reference proteome</keyword>
<sequence length="55" mass="6181">MKLIVVFSLVTAVLANGHKNCVCYYDGAYIKDLSSATCDYWTNNLFAPTHWDGYS</sequence>
<name>A0A8K0J4X5_9HYPO</name>
<evidence type="ECO:0000313" key="2">
    <source>
        <dbReference type="EMBL" id="KAG5920802.1"/>
    </source>
</evidence>
<gene>
    <name evidence="2" type="ORF">E4U42_006061</name>
</gene>
<dbReference type="EMBL" id="SRPY01000593">
    <property type="protein sequence ID" value="KAG5920802.1"/>
    <property type="molecule type" value="Genomic_DNA"/>
</dbReference>
<protein>
    <submittedName>
        <fullName evidence="2">Uncharacterized protein</fullName>
    </submittedName>
</protein>